<evidence type="ECO:0000313" key="5">
    <source>
        <dbReference type="Proteomes" id="UP001595765"/>
    </source>
</evidence>
<comment type="caution">
    <text evidence="4">The sequence shown here is derived from an EMBL/GenBank/DDBJ whole genome shotgun (WGS) entry which is preliminary data.</text>
</comment>
<dbReference type="InterPro" id="IPR000551">
    <property type="entry name" value="MerR-type_HTH_dom"/>
</dbReference>
<keyword evidence="5" id="KW-1185">Reference proteome</keyword>
<dbReference type="Gene3D" id="1.10.1660.10">
    <property type="match status" value="1"/>
</dbReference>
<sequence>MQELAEVAGIPVRTLRFYRERRLLPPPRRAGRIAWYSEDHLARLRTIAALLERGHTLGGIAELIGAWETGRTLDGVAELLGLEGALATPWSDETPVRLTPQELATYFGAHVSPDNLAAALKIGYIAVDGENVVHISRRLLDASAALVREGVPLAAVLAAGRDVRDHVDALAELFTQVIKEHVLGPLDRMPPGEAHRISESLQRLRPLAKNIVDAEMSLAMDRRVRAEIATWMRERAQPTGTDAPEGAVGSREPGAGHGVSRRDDGLGPGEKEDKRDEAASGERGDAQE</sequence>
<gene>
    <name evidence="4" type="ORF">ACFO3J_19905</name>
</gene>
<accession>A0ABV8HS74</accession>
<evidence type="ECO:0000256" key="1">
    <source>
        <dbReference type="ARBA" id="ARBA00023125"/>
    </source>
</evidence>
<dbReference type="EMBL" id="JBHSBB010000013">
    <property type="protein sequence ID" value="MFC4033729.1"/>
    <property type="molecule type" value="Genomic_DNA"/>
</dbReference>
<dbReference type="Pfam" id="PF13411">
    <property type="entry name" value="MerR_1"/>
    <property type="match status" value="1"/>
</dbReference>
<evidence type="ECO:0000256" key="2">
    <source>
        <dbReference type="SAM" id="MobiDB-lite"/>
    </source>
</evidence>
<dbReference type="InterPro" id="IPR047057">
    <property type="entry name" value="MerR_fam"/>
</dbReference>
<dbReference type="PROSITE" id="PS50937">
    <property type="entry name" value="HTH_MERR_2"/>
    <property type="match status" value="1"/>
</dbReference>
<proteinExistence type="predicted"/>
<dbReference type="Proteomes" id="UP001595765">
    <property type="component" value="Unassembled WGS sequence"/>
</dbReference>
<dbReference type="RefSeq" id="WP_386431051.1">
    <property type="nucleotide sequence ID" value="NZ_JBHSBB010000013.1"/>
</dbReference>
<dbReference type="PANTHER" id="PTHR30204:SF93">
    <property type="entry name" value="HTH MERR-TYPE DOMAIN-CONTAINING PROTEIN"/>
    <property type="match status" value="1"/>
</dbReference>
<organism evidence="4 5">
    <name type="scientific">Streptomyces polygonati</name>
    <dbReference type="NCBI Taxonomy" id="1617087"/>
    <lineage>
        <taxon>Bacteria</taxon>
        <taxon>Bacillati</taxon>
        <taxon>Actinomycetota</taxon>
        <taxon>Actinomycetes</taxon>
        <taxon>Kitasatosporales</taxon>
        <taxon>Streptomycetaceae</taxon>
        <taxon>Streptomyces</taxon>
    </lineage>
</organism>
<evidence type="ECO:0000259" key="3">
    <source>
        <dbReference type="PROSITE" id="PS50937"/>
    </source>
</evidence>
<dbReference type="SMART" id="SM00422">
    <property type="entry name" value="HTH_MERR"/>
    <property type="match status" value="1"/>
</dbReference>
<feature type="region of interest" description="Disordered" evidence="2">
    <location>
        <begin position="233"/>
        <end position="288"/>
    </location>
</feature>
<dbReference type="InterPro" id="IPR009061">
    <property type="entry name" value="DNA-bd_dom_put_sf"/>
</dbReference>
<dbReference type="PANTHER" id="PTHR30204">
    <property type="entry name" value="REDOX-CYCLING DRUG-SENSING TRANSCRIPTIONAL ACTIVATOR SOXR"/>
    <property type="match status" value="1"/>
</dbReference>
<protein>
    <submittedName>
        <fullName evidence="4">MerR family transcriptional regulator</fullName>
    </submittedName>
</protein>
<name>A0ABV8HS74_9ACTN</name>
<reference evidence="5" key="1">
    <citation type="journal article" date="2019" name="Int. J. Syst. Evol. Microbiol.">
        <title>The Global Catalogue of Microorganisms (GCM) 10K type strain sequencing project: providing services to taxonomists for standard genome sequencing and annotation.</title>
        <authorList>
            <consortium name="The Broad Institute Genomics Platform"/>
            <consortium name="The Broad Institute Genome Sequencing Center for Infectious Disease"/>
            <person name="Wu L."/>
            <person name="Ma J."/>
        </authorList>
    </citation>
    <scope>NUCLEOTIDE SEQUENCE [LARGE SCALE GENOMIC DNA]</scope>
    <source>
        <strain evidence="5">CGMCC 4.7237</strain>
    </source>
</reference>
<evidence type="ECO:0000313" key="4">
    <source>
        <dbReference type="EMBL" id="MFC4033729.1"/>
    </source>
</evidence>
<dbReference type="SUPFAM" id="SSF46955">
    <property type="entry name" value="Putative DNA-binding domain"/>
    <property type="match status" value="1"/>
</dbReference>
<feature type="compositionally biased region" description="Basic and acidic residues" evidence="2">
    <location>
        <begin position="260"/>
        <end position="288"/>
    </location>
</feature>
<keyword evidence="1" id="KW-0238">DNA-binding</keyword>
<feature type="domain" description="HTH merR-type" evidence="3">
    <location>
        <begin position="1"/>
        <end position="66"/>
    </location>
</feature>